<gene>
    <name evidence="2" type="ORF">rosmuc_03129</name>
</gene>
<dbReference type="InterPro" id="IPR013830">
    <property type="entry name" value="SGNH_hydro"/>
</dbReference>
<name>A0A0A0HGE9_9RHOB</name>
<dbReference type="EMBL" id="AONH01000016">
    <property type="protein sequence ID" value="KGM86832.1"/>
    <property type="molecule type" value="Genomic_DNA"/>
</dbReference>
<dbReference type="Proteomes" id="UP000030021">
    <property type="component" value="Unassembled WGS sequence"/>
</dbReference>
<dbReference type="PATRIC" id="fig|1288298.3.peg.3137"/>
<feature type="domain" description="SGNH hydrolase-type esterase" evidence="1">
    <location>
        <begin position="41"/>
        <end position="206"/>
    </location>
</feature>
<dbReference type="CDD" id="cd01822">
    <property type="entry name" value="Lysophospholipase_L1_like"/>
    <property type="match status" value="1"/>
</dbReference>
<evidence type="ECO:0000313" key="3">
    <source>
        <dbReference type="Proteomes" id="UP000030021"/>
    </source>
</evidence>
<organism evidence="2 3">
    <name type="scientific">Roseovarius mucosus DSM 17069</name>
    <dbReference type="NCBI Taxonomy" id="1288298"/>
    <lineage>
        <taxon>Bacteria</taxon>
        <taxon>Pseudomonadati</taxon>
        <taxon>Pseudomonadota</taxon>
        <taxon>Alphaproteobacteria</taxon>
        <taxon>Rhodobacterales</taxon>
        <taxon>Roseobacteraceae</taxon>
        <taxon>Roseovarius</taxon>
    </lineage>
</organism>
<dbReference type="SUPFAM" id="SSF52266">
    <property type="entry name" value="SGNH hydrolase"/>
    <property type="match status" value="1"/>
</dbReference>
<dbReference type="eggNOG" id="COG2755">
    <property type="taxonomic scope" value="Bacteria"/>
</dbReference>
<reference evidence="2 3" key="1">
    <citation type="submission" date="2013-01" db="EMBL/GenBank/DDBJ databases">
        <authorList>
            <person name="Fiebig A."/>
            <person name="Goeker M."/>
            <person name="Klenk H.-P.P."/>
        </authorList>
    </citation>
    <scope>NUCLEOTIDE SEQUENCE [LARGE SCALE GENOMIC DNA]</scope>
    <source>
        <strain evidence="2 3">DSM 17069</strain>
    </source>
</reference>
<dbReference type="AlphaFoldDB" id="A0A0A0HGE9"/>
<dbReference type="STRING" id="215743.ROSMUCSMR3_03708"/>
<dbReference type="GO" id="GO:0004622">
    <property type="term" value="F:phosphatidylcholine lysophospholipase activity"/>
    <property type="evidence" value="ECO:0007669"/>
    <property type="project" value="TreeGrafter"/>
</dbReference>
<dbReference type="Pfam" id="PF13472">
    <property type="entry name" value="Lipase_GDSL_2"/>
    <property type="match status" value="1"/>
</dbReference>
<dbReference type="HOGENOM" id="CLU_051180_1_1_5"/>
<evidence type="ECO:0000313" key="2">
    <source>
        <dbReference type="EMBL" id="KGM86832.1"/>
    </source>
</evidence>
<dbReference type="InterPro" id="IPR051532">
    <property type="entry name" value="Ester_Hydrolysis_Enzymes"/>
</dbReference>
<dbReference type="InterPro" id="IPR036514">
    <property type="entry name" value="SGNH_hydro_sf"/>
</dbReference>
<dbReference type="PANTHER" id="PTHR30383:SF24">
    <property type="entry name" value="THIOESTERASE 1_PROTEASE 1_LYSOPHOSPHOLIPASE L1"/>
    <property type="match status" value="1"/>
</dbReference>
<protein>
    <submittedName>
        <fullName evidence="2">Lysophospholipase L1</fullName>
    </submittedName>
</protein>
<proteinExistence type="predicted"/>
<dbReference type="PANTHER" id="PTHR30383">
    <property type="entry name" value="THIOESTERASE 1/PROTEASE 1/LYSOPHOSPHOLIPASE L1"/>
    <property type="match status" value="1"/>
</dbReference>
<accession>A0A0A0HGE9</accession>
<comment type="caution">
    <text evidence="2">The sequence shown here is derived from an EMBL/GenBank/DDBJ whole genome shotgun (WGS) entry which is preliminary data.</text>
</comment>
<sequence length="226" mass="23577">MRLIYKGFLSYGVLRPLGKVVAAFLCLVSPVMADEPVTVLALGDSLTQGYGLPEQDGLVPQMQKWLDDQGVEAKLINAGVSGDTTAGGAARVEWSLTPEVDAMIVTLGGNDLLRGIDPAVSRGNLEVILQVAQAKGVEVLLVGLTAPGNYGPEYKTAFDAIYPELSEAYGALLAPDFFAGLGGGDPAALQRWFQADGIHPNADGVARIVEGLGPSVLALIEATEAE</sequence>
<dbReference type="Gene3D" id="3.40.50.1110">
    <property type="entry name" value="SGNH hydrolase"/>
    <property type="match status" value="1"/>
</dbReference>
<evidence type="ECO:0000259" key="1">
    <source>
        <dbReference type="Pfam" id="PF13472"/>
    </source>
</evidence>